<evidence type="ECO:0000256" key="3">
    <source>
        <dbReference type="ARBA" id="ARBA00022679"/>
    </source>
</evidence>
<accession>A0A9P3G014</accession>
<dbReference type="InterPro" id="IPR010987">
    <property type="entry name" value="Glutathione-S-Trfase_C-like"/>
</dbReference>
<dbReference type="SFLD" id="SFLDS00019">
    <property type="entry name" value="Glutathione_Transferase_(cytos"/>
    <property type="match status" value="1"/>
</dbReference>
<dbReference type="PANTHER" id="PTHR44051">
    <property type="entry name" value="GLUTATHIONE S-TRANSFERASE-RELATED"/>
    <property type="match status" value="1"/>
</dbReference>
<reference evidence="7 8" key="1">
    <citation type="submission" date="2021-08" db="EMBL/GenBank/DDBJ databases">
        <title>Draft Genome Sequence of Phanerochaete sordida strain YK-624.</title>
        <authorList>
            <person name="Mori T."/>
            <person name="Dohra H."/>
            <person name="Suzuki T."/>
            <person name="Kawagishi H."/>
            <person name="Hirai H."/>
        </authorList>
    </citation>
    <scope>NUCLEOTIDE SEQUENCE [LARGE SCALE GENOMIC DNA]</scope>
    <source>
        <strain evidence="7 8">YK-624</strain>
    </source>
</reference>
<feature type="domain" description="GST C-terminal" evidence="6">
    <location>
        <begin position="92"/>
        <end position="230"/>
    </location>
</feature>
<organism evidence="7 8">
    <name type="scientific">Phanerochaete sordida</name>
    <dbReference type="NCBI Taxonomy" id="48140"/>
    <lineage>
        <taxon>Eukaryota</taxon>
        <taxon>Fungi</taxon>
        <taxon>Dikarya</taxon>
        <taxon>Basidiomycota</taxon>
        <taxon>Agaricomycotina</taxon>
        <taxon>Agaricomycetes</taxon>
        <taxon>Polyporales</taxon>
        <taxon>Phanerochaetaceae</taxon>
        <taxon>Phanerochaete</taxon>
    </lineage>
</organism>
<dbReference type="Gene3D" id="3.40.30.10">
    <property type="entry name" value="Glutaredoxin"/>
    <property type="match status" value="1"/>
</dbReference>
<dbReference type="GO" id="GO:0005737">
    <property type="term" value="C:cytoplasm"/>
    <property type="evidence" value="ECO:0007669"/>
    <property type="project" value="UniProtKB-ARBA"/>
</dbReference>
<keyword evidence="3" id="KW-0808">Transferase</keyword>
<comment type="similarity">
    <text evidence="1">Belongs to the GST superfamily.</text>
</comment>
<dbReference type="GO" id="GO:0004602">
    <property type="term" value="F:glutathione peroxidase activity"/>
    <property type="evidence" value="ECO:0007669"/>
    <property type="project" value="UniProtKB-ARBA"/>
</dbReference>
<feature type="domain" description="GST N-terminal" evidence="5">
    <location>
        <begin position="7"/>
        <end position="88"/>
    </location>
</feature>
<dbReference type="SUPFAM" id="SSF47616">
    <property type="entry name" value="GST C-terminal domain-like"/>
    <property type="match status" value="1"/>
</dbReference>
<dbReference type="InterPro" id="IPR036249">
    <property type="entry name" value="Thioredoxin-like_sf"/>
</dbReference>
<dbReference type="SFLD" id="SFLDG00358">
    <property type="entry name" value="Main_(cytGST)"/>
    <property type="match status" value="1"/>
</dbReference>
<dbReference type="InterPro" id="IPR036282">
    <property type="entry name" value="Glutathione-S-Trfase_C_sf"/>
</dbReference>
<dbReference type="EC" id="2.5.1.18" evidence="2"/>
<evidence type="ECO:0000259" key="6">
    <source>
        <dbReference type="PROSITE" id="PS50405"/>
    </source>
</evidence>
<evidence type="ECO:0000259" key="5">
    <source>
        <dbReference type="PROSITE" id="PS50404"/>
    </source>
</evidence>
<dbReference type="CDD" id="cd03046">
    <property type="entry name" value="GST_N_GTT1_like"/>
    <property type="match status" value="1"/>
</dbReference>
<dbReference type="AlphaFoldDB" id="A0A9P3G014"/>
<sequence length="231" mass="25941">MSSSETSTTLTVHHLNDSRSQRMLWLLEELEVSYNITKYHRLEDGSTPAELIAINPLGTAPVITDGDVTLAESGAIVEYILGKYGNGRFSPPEAGKIHNLFFTHYTEGTLMPLLVQRLIYGLVPQRSPFIVRPLLWYIFSTLDNLVVQPRLTRQATFIEEHLSKCGDWLAGGQGPTSADFMMSFALEAWVEGNPEMLGPKIKEYVKRIHARPAYQRALEKGGEYKYAKPAL</sequence>
<comment type="caution">
    <text evidence="7">The sequence shown here is derived from an EMBL/GenBank/DDBJ whole genome shotgun (WGS) entry which is preliminary data.</text>
</comment>
<dbReference type="Pfam" id="PF02798">
    <property type="entry name" value="GST_N"/>
    <property type="match status" value="1"/>
</dbReference>
<dbReference type="InterPro" id="IPR004045">
    <property type="entry name" value="Glutathione_S-Trfase_N"/>
</dbReference>
<evidence type="ECO:0000313" key="7">
    <source>
        <dbReference type="EMBL" id="GJE86433.1"/>
    </source>
</evidence>
<comment type="catalytic activity">
    <reaction evidence="4">
        <text>RX + glutathione = an S-substituted glutathione + a halide anion + H(+)</text>
        <dbReference type="Rhea" id="RHEA:16437"/>
        <dbReference type="ChEBI" id="CHEBI:15378"/>
        <dbReference type="ChEBI" id="CHEBI:16042"/>
        <dbReference type="ChEBI" id="CHEBI:17792"/>
        <dbReference type="ChEBI" id="CHEBI:57925"/>
        <dbReference type="ChEBI" id="CHEBI:90779"/>
        <dbReference type="EC" id="2.5.1.18"/>
    </reaction>
</comment>
<dbReference type="InterPro" id="IPR040079">
    <property type="entry name" value="Glutathione_S-Trfase"/>
</dbReference>
<dbReference type="OrthoDB" id="2098326at2759"/>
<keyword evidence="8" id="KW-1185">Reference proteome</keyword>
<dbReference type="FunFam" id="3.40.30.10:FF:000156">
    <property type="entry name" value="Glutathione S-transferase 1"/>
    <property type="match status" value="1"/>
</dbReference>
<protein>
    <recommendedName>
        <fullName evidence="2">glutathione transferase</fullName>
        <ecNumber evidence="2">2.5.1.18</ecNumber>
    </recommendedName>
</protein>
<name>A0A9P3G014_9APHY</name>
<dbReference type="SFLD" id="SFLDG01150">
    <property type="entry name" value="Main.1:_Beta-like"/>
    <property type="match status" value="1"/>
</dbReference>
<dbReference type="Gene3D" id="1.20.1050.10">
    <property type="match status" value="1"/>
</dbReference>
<evidence type="ECO:0000313" key="8">
    <source>
        <dbReference type="Proteomes" id="UP000703269"/>
    </source>
</evidence>
<dbReference type="Proteomes" id="UP000703269">
    <property type="component" value="Unassembled WGS sequence"/>
</dbReference>
<dbReference type="PROSITE" id="PS50404">
    <property type="entry name" value="GST_NTER"/>
    <property type="match status" value="1"/>
</dbReference>
<evidence type="ECO:0000256" key="2">
    <source>
        <dbReference type="ARBA" id="ARBA00012452"/>
    </source>
</evidence>
<evidence type="ECO:0000256" key="4">
    <source>
        <dbReference type="ARBA" id="ARBA00047960"/>
    </source>
</evidence>
<dbReference type="SUPFAM" id="SSF52833">
    <property type="entry name" value="Thioredoxin-like"/>
    <property type="match status" value="1"/>
</dbReference>
<dbReference type="PANTHER" id="PTHR44051:SF9">
    <property type="entry name" value="GLUTATHIONE S-TRANSFERASE 1"/>
    <property type="match status" value="1"/>
</dbReference>
<dbReference type="PROSITE" id="PS50405">
    <property type="entry name" value="GST_CTER"/>
    <property type="match status" value="1"/>
</dbReference>
<evidence type="ECO:0000256" key="1">
    <source>
        <dbReference type="ARBA" id="ARBA00007409"/>
    </source>
</evidence>
<dbReference type="EMBL" id="BPQB01000004">
    <property type="protein sequence ID" value="GJE86433.1"/>
    <property type="molecule type" value="Genomic_DNA"/>
</dbReference>
<proteinExistence type="inferred from homology"/>
<gene>
    <name evidence="7" type="ORF">PsYK624_025130</name>
</gene>
<dbReference type="GO" id="GO:0004364">
    <property type="term" value="F:glutathione transferase activity"/>
    <property type="evidence" value="ECO:0007669"/>
    <property type="project" value="UniProtKB-EC"/>
</dbReference>